<dbReference type="Gene3D" id="1.10.510.10">
    <property type="entry name" value="Transferase(Phosphotransferase) domain 1"/>
    <property type="match status" value="1"/>
</dbReference>
<protein>
    <recommendedName>
        <fullName evidence="4">Protein kinase domain-containing protein</fullName>
    </recommendedName>
</protein>
<organism evidence="2 3">
    <name type="scientific">Coccidioides immitis RMSCC 3703</name>
    <dbReference type="NCBI Taxonomy" id="454286"/>
    <lineage>
        <taxon>Eukaryota</taxon>
        <taxon>Fungi</taxon>
        <taxon>Dikarya</taxon>
        <taxon>Ascomycota</taxon>
        <taxon>Pezizomycotina</taxon>
        <taxon>Eurotiomycetes</taxon>
        <taxon>Eurotiomycetidae</taxon>
        <taxon>Onygenales</taxon>
        <taxon>Onygenaceae</taxon>
        <taxon>Coccidioides</taxon>
    </lineage>
</organism>
<feature type="region of interest" description="Disordered" evidence="1">
    <location>
        <begin position="405"/>
        <end position="467"/>
    </location>
</feature>
<feature type="region of interest" description="Disordered" evidence="1">
    <location>
        <begin position="14"/>
        <end position="47"/>
    </location>
</feature>
<evidence type="ECO:0000256" key="1">
    <source>
        <dbReference type="SAM" id="MobiDB-lite"/>
    </source>
</evidence>
<feature type="compositionally biased region" description="Polar residues" evidence="1">
    <location>
        <begin position="431"/>
        <end position="452"/>
    </location>
</feature>
<dbReference type="SUPFAM" id="SSF56112">
    <property type="entry name" value="Protein kinase-like (PK-like)"/>
    <property type="match status" value="1"/>
</dbReference>
<feature type="compositionally biased region" description="Polar residues" evidence="1">
    <location>
        <begin position="161"/>
        <end position="181"/>
    </location>
</feature>
<feature type="compositionally biased region" description="Basic and acidic residues" evidence="1">
    <location>
        <begin position="408"/>
        <end position="418"/>
    </location>
</feature>
<dbReference type="EMBL" id="DS268205">
    <property type="protein sequence ID" value="KMU81591.1"/>
    <property type="molecule type" value="Genomic_DNA"/>
</dbReference>
<dbReference type="InterPro" id="IPR011009">
    <property type="entry name" value="Kinase-like_dom_sf"/>
</dbReference>
<evidence type="ECO:0008006" key="4">
    <source>
        <dbReference type="Google" id="ProtNLM"/>
    </source>
</evidence>
<sequence>MEAQLELLRKQLREEQRRREDAEALASAEQQQRANAEARALEERRQRAEEQRRREIAEALTKPNDLSTFLLKCHDLSLAIDIVTDPTQTTKGDTSKATRRYYPSRIVPCPITAEMDLRYYERDTVENQVQMVVNAVYEDETLKQAFRLAGSITFESHTNLGASKRTQATEEQMQDLSIDTDPSSRKGHTTRKGKQKATEDPPISRGQADRFCVYRRGTEEDIPAIAIEYKAPHKLTCDEIATGLAAEIQPGRDVINSEEDTSEFYSKRLATVVVTQLFSYMVSKGVQYGYICTGEVFVFLRILEDPSVIEYAICVPNQDVRTNHKEDFELTAVGQVIAFTMRALASPPPSQAWHAAASELGIWPVEYSEVLARTPSNKRLKGRHPLSSAYRGKKADLPAFHMQLRSCRPSDHPPRDRSPSPPPPDSPSPAQTPSTLKCQSAAKSRGDASQHQPRGGRQGKETGARVPIQDRPYCSQECLLGLRAGGPLDPSCPNFQDHRKKINPRSFLRRVRQQLAVDRGHDADCRPLYKAGSYGALFKVRLSSHGFTLVAKGATCENLDALVHERNMYNKLRDIQGQHVPVCLGIIKLERKRPYYYDGGVYTHMLMLSWAGRSITNSQSNGNLPVSDMVKSAFQAIHRRGVLHGDAEPRNILWNDVMKRLMIVDFGRASKRDPLAIASTNTRKRKLQEGKIEQEYTVELNNVQRSIDNLFQSAEARRIRSAYSQVKSLHWPGWAEAKSTLFRRLSVFSGLALCTVPLSSEG</sequence>
<reference evidence="3" key="1">
    <citation type="journal article" date="2010" name="Genome Res.">
        <title>Population genomic sequencing of Coccidioides fungi reveals recent hybridization and transposon control.</title>
        <authorList>
            <person name="Neafsey D.E."/>
            <person name="Barker B.M."/>
            <person name="Sharpton T.J."/>
            <person name="Stajich J.E."/>
            <person name="Park D.J."/>
            <person name="Whiston E."/>
            <person name="Hung C.-Y."/>
            <person name="McMahan C."/>
            <person name="White J."/>
            <person name="Sykes S."/>
            <person name="Heiman D."/>
            <person name="Young S."/>
            <person name="Zeng Q."/>
            <person name="Abouelleil A."/>
            <person name="Aftuck L."/>
            <person name="Bessette D."/>
            <person name="Brown A."/>
            <person name="FitzGerald M."/>
            <person name="Lui A."/>
            <person name="Macdonald J.P."/>
            <person name="Priest M."/>
            <person name="Orbach M.J."/>
            <person name="Galgiani J.N."/>
            <person name="Kirkland T.N."/>
            <person name="Cole G.T."/>
            <person name="Birren B.W."/>
            <person name="Henn M.R."/>
            <person name="Taylor J.W."/>
            <person name="Rounsley S.D."/>
        </authorList>
    </citation>
    <scope>NUCLEOTIDE SEQUENCE [LARGE SCALE GENOMIC DNA]</scope>
    <source>
        <strain evidence="3">RMSCC 3703</strain>
    </source>
</reference>
<dbReference type="AlphaFoldDB" id="A0A0J8R9Q0"/>
<accession>A0A0J8R9Q0</accession>
<name>A0A0J8R9Q0_COCIT</name>
<dbReference type="Proteomes" id="UP000054559">
    <property type="component" value="Unassembled WGS sequence"/>
</dbReference>
<feature type="region of interest" description="Disordered" evidence="1">
    <location>
        <begin position="161"/>
        <end position="210"/>
    </location>
</feature>
<proteinExistence type="predicted"/>
<feature type="compositionally biased region" description="Basic residues" evidence="1">
    <location>
        <begin position="185"/>
        <end position="195"/>
    </location>
</feature>
<dbReference type="OrthoDB" id="4199792at2759"/>
<feature type="compositionally biased region" description="Low complexity" evidence="1">
    <location>
        <begin position="24"/>
        <end position="38"/>
    </location>
</feature>
<evidence type="ECO:0000313" key="2">
    <source>
        <dbReference type="EMBL" id="KMU81591.1"/>
    </source>
</evidence>
<gene>
    <name evidence="2" type="ORF">CISG_09204</name>
</gene>
<dbReference type="STRING" id="454286.A0A0J8R9Q0"/>
<evidence type="ECO:0000313" key="3">
    <source>
        <dbReference type="Proteomes" id="UP000054559"/>
    </source>
</evidence>